<keyword evidence="8" id="KW-0808">Transferase</keyword>
<gene>
    <name evidence="17" type="primary">thiD</name>
    <name evidence="17" type="ORF">DDZ44_03160</name>
</gene>
<evidence type="ECO:0000256" key="7">
    <source>
        <dbReference type="ARBA" id="ARBA00019161"/>
    </source>
</evidence>
<dbReference type="Gene3D" id="3.40.1190.20">
    <property type="match status" value="1"/>
</dbReference>
<evidence type="ECO:0000256" key="2">
    <source>
        <dbReference type="ARBA" id="ARBA00000565"/>
    </source>
</evidence>
<evidence type="ECO:0000256" key="4">
    <source>
        <dbReference type="ARBA" id="ARBA00009879"/>
    </source>
</evidence>
<protein>
    <recommendedName>
        <fullName evidence="7">Hydroxymethylpyrimidine/phosphomethylpyrimidine kinase</fullName>
        <ecNumber evidence="5">2.7.1.49</ecNumber>
        <ecNumber evidence="6">2.7.4.7</ecNumber>
    </recommendedName>
    <alternativeName>
        <fullName evidence="14">Hydroxymethylpyrimidine kinase</fullName>
    </alternativeName>
    <alternativeName>
        <fullName evidence="15">Hydroxymethylpyrimidine phosphate kinase</fullName>
    </alternativeName>
</protein>
<evidence type="ECO:0000256" key="12">
    <source>
        <dbReference type="ARBA" id="ARBA00022977"/>
    </source>
</evidence>
<evidence type="ECO:0000256" key="3">
    <source>
        <dbReference type="ARBA" id="ARBA00004769"/>
    </source>
</evidence>
<evidence type="ECO:0000256" key="13">
    <source>
        <dbReference type="ARBA" id="ARBA00037917"/>
    </source>
</evidence>
<accession>A0A354YUB8</accession>
<evidence type="ECO:0000313" key="17">
    <source>
        <dbReference type="EMBL" id="HBK52925.1"/>
    </source>
</evidence>
<keyword evidence="9" id="KW-0547">Nucleotide-binding</keyword>
<evidence type="ECO:0000256" key="6">
    <source>
        <dbReference type="ARBA" id="ARBA00012963"/>
    </source>
</evidence>
<dbReference type="GO" id="GO:0008972">
    <property type="term" value="F:phosphomethylpyrimidine kinase activity"/>
    <property type="evidence" value="ECO:0007669"/>
    <property type="project" value="UniProtKB-EC"/>
</dbReference>
<dbReference type="RefSeq" id="WP_061214459.1">
    <property type="nucleotide sequence ID" value="NZ_DCDX01000140.1"/>
</dbReference>
<evidence type="ECO:0000256" key="15">
    <source>
        <dbReference type="ARBA" id="ARBA00043176"/>
    </source>
</evidence>
<dbReference type="EC" id="2.7.4.7" evidence="6"/>
<dbReference type="Proteomes" id="UP000263273">
    <property type="component" value="Unassembled WGS sequence"/>
</dbReference>
<evidence type="ECO:0000256" key="9">
    <source>
        <dbReference type="ARBA" id="ARBA00022741"/>
    </source>
</evidence>
<keyword evidence="12" id="KW-0784">Thiamine biosynthesis</keyword>
<dbReference type="GO" id="GO:0005524">
    <property type="term" value="F:ATP binding"/>
    <property type="evidence" value="ECO:0007669"/>
    <property type="project" value="UniProtKB-KW"/>
</dbReference>
<dbReference type="PANTHER" id="PTHR20858:SF17">
    <property type="entry name" value="HYDROXYMETHYLPYRIMIDINE_PHOSPHOMETHYLPYRIMIDINE KINASE THI20-RELATED"/>
    <property type="match status" value="1"/>
</dbReference>
<dbReference type="CDD" id="cd01169">
    <property type="entry name" value="HMPP_kinase"/>
    <property type="match status" value="1"/>
</dbReference>
<dbReference type="AlphaFoldDB" id="A0A354YUB8"/>
<dbReference type="GO" id="GO:0009228">
    <property type="term" value="P:thiamine biosynthetic process"/>
    <property type="evidence" value="ECO:0007669"/>
    <property type="project" value="UniProtKB-KW"/>
</dbReference>
<evidence type="ECO:0000313" key="18">
    <source>
        <dbReference type="Proteomes" id="UP000263273"/>
    </source>
</evidence>
<dbReference type="InterPro" id="IPR004399">
    <property type="entry name" value="HMP/HMP-P_kinase_dom"/>
</dbReference>
<comment type="catalytic activity">
    <reaction evidence="2">
        <text>4-amino-2-methyl-5-(phosphooxymethyl)pyrimidine + ATP = 4-amino-2-methyl-5-(diphosphooxymethyl)pyrimidine + ADP</text>
        <dbReference type="Rhea" id="RHEA:19893"/>
        <dbReference type="ChEBI" id="CHEBI:30616"/>
        <dbReference type="ChEBI" id="CHEBI:57841"/>
        <dbReference type="ChEBI" id="CHEBI:58354"/>
        <dbReference type="ChEBI" id="CHEBI:456216"/>
        <dbReference type="EC" id="2.7.4.7"/>
    </reaction>
</comment>
<sequence>MRKILTIAGSDSCAGAGIQADIKTIQALGAYALSVITAVTAQNTRQVTAVQEIEAQVIEKQLEAIFSDIRLDGIKIGMLGSAGTVQVVSKFLASFFQAGAFREKQLKNSLPLVVDPVMIAKSGDRLLEEEAVESLKKNLLPLASVITPNLMEAGALLGREVSSLEGMKEAGRELLEFGCEWAIVKGGHLKGEPVDVLANKDSLYWLRGRRVDTDCNHGTGCTFSAALATLMGQGWEVPAAAKRAKAYIEYCLEHGFAIGEGVGIPHHFAAQRPWEPEALNDGSDASIKEEV</sequence>
<dbReference type="FunFam" id="3.40.1190.20:FF:000003">
    <property type="entry name" value="Phosphomethylpyrimidine kinase ThiD"/>
    <property type="match status" value="1"/>
</dbReference>
<dbReference type="GO" id="GO:0005829">
    <property type="term" value="C:cytosol"/>
    <property type="evidence" value="ECO:0007669"/>
    <property type="project" value="TreeGrafter"/>
</dbReference>
<organism evidence="17 18">
    <name type="scientific">Syntrophomonas wolfei</name>
    <dbReference type="NCBI Taxonomy" id="863"/>
    <lineage>
        <taxon>Bacteria</taxon>
        <taxon>Bacillati</taxon>
        <taxon>Bacillota</taxon>
        <taxon>Clostridia</taxon>
        <taxon>Eubacteriales</taxon>
        <taxon>Syntrophomonadaceae</taxon>
        <taxon>Syntrophomonas</taxon>
    </lineage>
</organism>
<evidence type="ECO:0000256" key="1">
    <source>
        <dbReference type="ARBA" id="ARBA00000151"/>
    </source>
</evidence>
<evidence type="ECO:0000256" key="10">
    <source>
        <dbReference type="ARBA" id="ARBA00022777"/>
    </source>
</evidence>
<comment type="similarity">
    <text evidence="4">Belongs to the ThiD family.</text>
</comment>
<name>A0A354YUB8_9FIRM</name>
<dbReference type="EC" id="2.7.1.49" evidence="5"/>
<evidence type="ECO:0000256" key="8">
    <source>
        <dbReference type="ARBA" id="ARBA00022679"/>
    </source>
</evidence>
<evidence type="ECO:0000256" key="5">
    <source>
        <dbReference type="ARBA" id="ARBA00012135"/>
    </source>
</evidence>
<dbReference type="InterPro" id="IPR013749">
    <property type="entry name" value="PM/HMP-P_kinase-1"/>
</dbReference>
<comment type="pathway">
    <text evidence="13">Cofactor biosynthesis; thiamine diphosphate biosynthesis; 4-amino-2-methyl-5-diphosphomethylpyrimidine from 5-amino-1-(5-phospho-D-ribosyl)imidazole: step 2/3.</text>
</comment>
<evidence type="ECO:0000259" key="16">
    <source>
        <dbReference type="Pfam" id="PF08543"/>
    </source>
</evidence>
<proteinExistence type="inferred from homology"/>
<dbReference type="Pfam" id="PF08543">
    <property type="entry name" value="Phos_pyr_kin"/>
    <property type="match status" value="1"/>
</dbReference>
<dbReference type="GO" id="GO:0008902">
    <property type="term" value="F:hydroxymethylpyrimidine kinase activity"/>
    <property type="evidence" value="ECO:0007669"/>
    <property type="project" value="UniProtKB-EC"/>
</dbReference>
<evidence type="ECO:0000256" key="14">
    <source>
        <dbReference type="ARBA" id="ARBA00042102"/>
    </source>
</evidence>
<feature type="domain" description="Pyridoxamine kinase/Phosphomethylpyrimidine kinase" evidence="16">
    <location>
        <begin position="11"/>
        <end position="263"/>
    </location>
</feature>
<dbReference type="InterPro" id="IPR029056">
    <property type="entry name" value="Ribokinase-like"/>
</dbReference>
<comment type="catalytic activity">
    <reaction evidence="1">
        <text>4-amino-5-hydroxymethyl-2-methylpyrimidine + ATP = 4-amino-2-methyl-5-(phosphooxymethyl)pyrimidine + ADP + H(+)</text>
        <dbReference type="Rhea" id="RHEA:23096"/>
        <dbReference type="ChEBI" id="CHEBI:15378"/>
        <dbReference type="ChEBI" id="CHEBI:16892"/>
        <dbReference type="ChEBI" id="CHEBI:30616"/>
        <dbReference type="ChEBI" id="CHEBI:58354"/>
        <dbReference type="ChEBI" id="CHEBI:456216"/>
        <dbReference type="EC" id="2.7.1.49"/>
    </reaction>
</comment>
<comment type="caution">
    <text evidence="17">The sequence shown here is derived from an EMBL/GenBank/DDBJ whole genome shotgun (WGS) entry which is preliminary data.</text>
</comment>
<dbReference type="STRING" id="378794.GCA_001570625_02010"/>
<dbReference type="NCBIfam" id="TIGR00097">
    <property type="entry name" value="HMP-P_kinase"/>
    <property type="match status" value="1"/>
</dbReference>
<keyword evidence="11" id="KW-0067">ATP-binding</keyword>
<dbReference type="SUPFAM" id="SSF53613">
    <property type="entry name" value="Ribokinase-like"/>
    <property type="match status" value="1"/>
</dbReference>
<comment type="pathway">
    <text evidence="3">Cofactor biosynthesis; thiamine diphosphate biosynthesis; 4-amino-2-methyl-5-diphosphomethylpyrimidine from 5-amino-1-(5-phospho-D-ribosyl)imidazole: step 3/3.</text>
</comment>
<dbReference type="EMBL" id="DNZF01000066">
    <property type="protein sequence ID" value="HBK52925.1"/>
    <property type="molecule type" value="Genomic_DNA"/>
</dbReference>
<evidence type="ECO:0000256" key="11">
    <source>
        <dbReference type="ARBA" id="ARBA00022840"/>
    </source>
</evidence>
<dbReference type="PANTHER" id="PTHR20858">
    <property type="entry name" value="PHOSPHOMETHYLPYRIMIDINE KINASE"/>
    <property type="match status" value="1"/>
</dbReference>
<keyword evidence="10 17" id="KW-0418">Kinase</keyword>
<reference evidence="17 18" key="1">
    <citation type="journal article" date="2018" name="Nat. Biotechnol.">
        <title>A standardized bacterial taxonomy based on genome phylogeny substantially revises the tree of life.</title>
        <authorList>
            <person name="Parks D.H."/>
            <person name="Chuvochina M."/>
            <person name="Waite D.W."/>
            <person name="Rinke C."/>
            <person name="Skarshewski A."/>
            <person name="Chaumeil P.A."/>
            <person name="Hugenholtz P."/>
        </authorList>
    </citation>
    <scope>NUCLEOTIDE SEQUENCE [LARGE SCALE GENOMIC DNA]</scope>
    <source>
        <strain evidence="17">UBA10948</strain>
    </source>
</reference>